<proteinExistence type="predicted"/>
<evidence type="ECO:0008006" key="4">
    <source>
        <dbReference type="Google" id="ProtNLM"/>
    </source>
</evidence>
<keyword evidence="3" id="KW-1185">Reference proteome</keyword>
<feature type="transmembrane region" description="Helical" evidence="1">
    <location>
        <begin position="227"/>
        <end position="244"/>
    </location>
</feature>
<dbReference type="NCBIfam" id="TIGR03766">
    <property type="entry name" value="TIGR03766 family XrtG-associated glycosyltransferase"/>
    <property type="match status" value="1"/>
</dbReference>
<evidence type="ECO:0000313" key="2">
    <source>
        <dbReference type="EMBL" id="KRL90741.1"/>
    </source>
</evidence>
<sequence>MFVVLLTLLLSWLAFPKFQSFLKNIFIKHKWGTSTFCLIIALIWQIQFVYFVHPSIGFDVSAVHNALINPNSPNLRGYFSVNYNNLPILLTLHEVANIVHSTSWFTMAIFSTIVTDLSAIIIILTIAIINFQKLPNIMYILACLLSLFPICMIPYTDVWCLLPISFSILGWSIAYKKSFPLIIRFLGIILTGVSLACGTWIKPSVAVWGIAVLLSSLLYLLKNKKIILTSLFSITIIISFALTYQPLKKIVNTQHYIIVNQKRQIPMIHFINVGLTHDGAYDPKAALAMDMLPTKKQKVTYSKKMIKKRLQQRGILGYLAFLVRKQGLNTADGTFGWLHEGHFIISRQSKVGWKGFLSEFIYPNGKYVIEFKFITQILWTIIISLLLFGFQKGGYTIQTLRLALVGGFMFLLLFEGGRSRYLVQFIPIILILATLSTDVALVNYKRILAAIIPRKEEKHA</sequence>
<organism evidence="2 3">
    <name type="scientific">Lactobacillus kalixensis DSM 16043</name>
    <dbReference type="NCBI Taxonomy" id="1423763"/>
    <lineage>
        <taxon>Bacteria</taxon>
        <taxon>Bacillati</taxon>
        <taxon>Bacillota</taxon>
        <taxon>Bacilli</taxon>
        <taxon>Lactobacillales</taxon>
        <taxon>Lactobacillaceae</taxon>
        <taxon>Lactobacillus</taxon>
    </lineage>
</organism>
<dbReference type="InterPro" id="IPR021200">
    <property type="entry name" value="CHIM_prot"/>
</dbReference>
<feature type="transmembrane region" description="Helical" evidence="1">
    <location>
        <begin position="137"/>
        <end position="153"/>
    </location>
</feature>
<name>A0A0R1UIP8_9LACO</name>
<accession>A0A0R1UIP8</accession>
<feature type="transmembrane region" description="Helical" evidence="1">
    <location>
        <begin position="108"/>
        <end position="131"/>
    </location>
</feature>
<dbReference type="Proteomes" id="UP000051036">
    <property type="component" value="Unassembled WGS sequence"/>
</dbReference>
<feature type="transmembrane region" description="Helical" evidence="1">
    <location>
        <begin position="181"/>
        <end position="198"/>
    </location>
</feature>
<dbReference type="EMBL" id="AZFM01000007">
    <property type="protein sequence ID" value="KRL90741.1"/>
    <property type="molecule type" value="Genomic_DNA"/>
</dbReference>
<gene>
    <name evidence="2" type="ORF">FC46_GL001747</name>
</gene>
<dbReference type="STRING" id="1423763.FC46_GL001747"/>
<comment type="caution">
    <text evidence="2">The sequence shown here is derived from an EMBL/GenBank/DDBJ whole genome shotgun (WGS) entry which is preliminary data.</text>
</comment>
<feature type="transmembrane region" description="Helical" evidence="1">
    <location>
        <begin position="373"/>
        <end position="390"/>
    </location>
</feature>
<protein>
    <recommendedName>
        <fullName evidence="4">Integral membrane protein</fullName>
    </recommendedName>
</protein>
<feature type="transmembrane region" description="Helical" evidence="1">
    <location>
        <begin position="205"/>
        <end position="221"/>
    </location>
</feature>
<dbReference type="PATRIC" id="fig|1423763.3.peg.1780"/>
<keyword evidence="1" id="KW-0472">Membrane</keyword>
<evidence type="ECO:0000256" key="1">
    <source>
        <dbReference type="SAM" id="Phobius"/>
    </source>
</evidence>
<feature type="transmembrane region" description="Helical" evidence="1">
    <location>
        <begin position="421"/>
        <end position="444"/>
    </location>
</feature>
<reference evidence="2 3" key="1">
    <citation type="journal article" date="2015" name="Genome Announc.">
        <title>Expanding the biotechnology potential of lactobacilli through comparative genomics of 213 strains and associated genera.</title>
        <authorList>
            <person name="Sun Z."/>
            <person name="Harris H.M."/>
            <person name="McCann A."/>
            <person name="Guo C."/>
            <person name="Argimon S."/>
            <person name="Zhang W."/>
            <person name="Yang X."/>
            <person name="Jeffery I.B."/>
            <person name="Cooney J.C."/>
            <person name="Kagawa T.F."/>
            <person name="Liu W."/>
            <person name="Song Y."/>
            <person name="Salvetti E."/>
            <person name="Wrobel A."/>
            <person name="Rasinkangas P."/>
            <person name="Parkhill J."/>
            <person name="Rea M.C."/>
            <person name="O'Sullivan O."/>
            <person name="Ritari J."/>
            <person name="Douillard F.P."/>
            <person name="Paul Ross R."/>
            <person name="Yang R."/>
            <person name="Briner A.E."/>
            <person name="Felis G.E."/>
            <person name="de Vos W.M."/>
            <person name="Barrangou R."/>
            <person name="Klaenhammer T.R."/>
            <person name="Caufield P.W."/>
            <person name="Cui Y."/>
            <person name="Zhang H."/>
            <person name="O'Toole P.W."/>
        </authorList>
    </citation>
    <scope>NUCLEOTIDE SEQUENCE [LARGE SCALE GENOMIC DNA]</scope>
    <source>
        <strain evidence="2 3">DSM 16043</strain>
    </source>
</reference>
<feature type="transmembrane region" description="Helical" evidence="1">
    <location>
        <begin position="396"/>
        <end position="414"/>
    </location>
</feature>
<keyword evidence="1" id="KW-1133">Transmembrane helix</keyword>
<keyword evidence="1" id="KW-0812">Transmembrane</keyword>
<feature type="transmembrane region" description="Helical" evidence="1">
    <location>
        <begin position="32"/>
        <end position="52"/>
    </location>
</feature>
<evidence type="ECO:0000313" key="3">
    <source>
        <dbReference type="Proteomes" id="UP000051036"/>
    </source>
</evidence>
<dbReference type="AlphaFoldDB" id="A0A0R1UIP8"/>